<evidence type="ECO:0000313" key="1">
    <source>
        <dbReference type="EMBL" id="PAQ07612.1"/>
    </source>
</evidence>
<gene>
    <name evidence="1" type="ORF">CIT26_19935</name>
</gene>
<sequence length="128" mass="14137">MPTRFPITITSSVGIKREPTATPADCASACILIYLGATYRFLDPGSRIGVHQFSFRDASTLSPSKATSITQLLAADVTAYLSDIRADPSLFSVMSQTFPEDIHWIDHDELKALQVVNEHVYDGFCRKL</sequence>
<evidence type="ECO:0000313" key="2">
    <source>
        <dbReference type="Proteomes" id="UP000216442"/>
    </source>
</evidence>
<protein>
    <submittedName>
        <fullName evidence="1">Uncharacterized protein</fullName>
    </submittedName>
</protein>
<organism evidence="1 2">
    <name type="scientific">Mesorhizobium temperatum</name>
    <dbReference type="NCBI Taxonomy" id="241416"/>
    <lineage>
        <taxon>Bacteria</taxon>
        <taxon>Pseudomonadati</taxon>
        <taxon>Pseudomonadota</taxon>
        <taxon>Alphaproteobacteria</taxon>
        <taxon>Hyphomicrobiales</taxon>
        <taxon>Phyllobacteriaceae</taxon>
        <taxon>Mesorhizobium</taxon>
    </lineage>
</organism>
<keyword evidence="2" id="KW-1185">Reference proteome</keyword>
<dbReference type="SUPFAM" id="SSF52096">
    <property type="entry name" value="ClpP/crotonase"/>
    <property type="match status" value="1"/>
</dbReference>
<comment type="caution">
    <text evidence="1">The sequence shown here is derived from an EMBL/GenBank/DDBJ whole genome shotgun (WGS) entry which is preliminary data.</text>
</comment>
<dbReference type="AlphaFoldDB" id="A0A271LHJ2"/>
<dbReference type="InterPro" id="IPR029045">
    <property type="entry name" value="ClpP/crotonase-like_dom_sf"/>
</dbReference>
<dbReference type="Gene3D" id="3.90.226.10">
    <property type="entry name" value="2-enoyl-CoA Hydratase, Chain A, domain 1"/>
    <property type="match status" value="1"/>
</dbReference>
<proteinExistence type="predicted"/>
<reference evidence="1 2" key="1">
    <citation type="submission" date="2017-08" db="EMBL/GenBank/DDBJ databases">
        <title>Mesorhizobium wenxinae sp. nov., a novel rhizobial species isolated from root nodules of chickpea (Cicer arietinum L.).</title>
        <authorList>
            <person name="Zhang J."/>
        </authorList>
    </citation>
    <scope>NUCLEOTIDE SEQUENCE [LARGE SCALE GENOMIC DNA]</scope>
    <source>
        <strain evidence="1 2">SDW018</strain>
    </source>
</reference>
<accession>A0A271LHJ2</accession>
<name>A0A271LHJ2_9HYPH</name>
<dbReference type="Proteomes" id="UP000216442">
    <property type="component" value="Unassembled WGS sequence"/>
</dbReference>
<dbReference type="EMBL" id="NPKJ01000057">
    <property type="protein sequence ID" value="PAQ07612.1"/>
    <property type="molecule type" value="Genomic_DNA"/>
</dbReference>